<dbReference type="InterPro" id="IPR009003">
    <property type="entry name" value="Peptidase_S1_PA"/>
</dbReference>
<dbReference type="PANTHER" id="PTHR24252">
    <property type="entry name" value="ACROSIN-RELATED"/>
    <property type="match status" value="1"/>
</dbReference>
<dbReference type="PROSITE" id="PS50240">
    <property type="entry name" value="TRYPSIN_DOM"/>
    <property type="match status" value="1"/>
</dbReference>
<dbReference type="PANTHER" id="PTHR24252:SF7">
    <property type="entry name" value="HYALIN"/>
    <property type="match status" value="1"/>
</dbReference>
<name>A0AAJ7NCL5_9HYME</name>
<keyword evidence="2" id="KW-1015">Disulfide bond</keyword>
<dbReference type="RefSeq" id="XP_017888596.1">
    <property type="nucleotide sequence ID" value="XM_018033107.2"/>
</dbReference>
<sequence length="143" mass="15978">MHGNESQPGEWPWMVALGYEDETHPLSWRCGGSLITSRHVLTAAHCVTFTTPSLKYVRLGDIDLTCPGERTHAITIAVEKKIKHPCYNPVGKYMNDIAVLRLSEDVTFTDLIRPVCLPLDHSFQKHSFVGSHTYVVGCGRTTL</sequence>
<dbReference type="PRINTS" id="PR00722">
    <property type="entry name" value="CHYMOTRYPSIN"/>
</dbReference>
<dbReference type="GO" id="GO:0004252">
    <property type="term" value="F:serine-type endopeptidase activity"/>
    <property type="evidence" value="ECO:0007669"/>
    <property type="project" value="InterPro"/>
</dbReference>
<dbReference type="SUPFAM" id="SSF50494">
    <property type="entry name" value="Trypsin-like serine proteases"/>
    <property type="match status" value="1"/>
</dbReference>
<dbReference type="InterPro" id="IPR018114">
    <property type="entry name" value="TRYPSIN_HIS"/>
</dbReference>
<evidence type="ECO:0000256" key="1">
    <source>
        <dbReference type="ARBA" id="ARBA00022729"/>
    </source>
</evidence>
<dbReference type="InterPro" id="IPR001314">
    <property type="entry name" value="Peptidase_S1A"/>
</dbReference>
<evidence type="ECO:0000256" key="2">
    <source>
        <dbReference type="ARBA" id="ARBA00023157"/>
    </source>
</evidence>
<evidence type="ECO:0000313" key="7">
    <source>
        <dbReference type="RefSeq" id="XP_017888596.1"/>
    </source>
</evidence>
<keyword evidence="6" id="KW-1185">Reference proteome</keyword>
<feature type="non-terminal residue" evidence="7">
    <location>
        <position position="143"/>
    </location>
</feature>
<evidence type="ECO:0000259" key="5">
    <source>
        <dbReference type="PROSITE" id="PS50240"/>
    </source>
</evidence>
<dbReference type="GO" id="GO:0006508">
    <property type="term" value="P:proteolysis"/>
    <property type="evidence" value="ECO:0007669"/>
    <property type="project" value="InterPro"/>
</dbReference>
<gene>
    <name evidence="7" type="primary">LOC108630044</name>
</gene>
<dbReference type="Proteomes" id="UP000694925">
    <property type="component" value="Unplaced"/>
</dbReference>
<dbReference type="KEGG" id="ccal:108630044"/>
<evidence type="ECO:0000256" key="3">
    <source>
        <dbReference type="ARBA" id="ARBA00023180"/>
    </source>
</evidence>
<dbReference type="InterPro" id="IPR043504">
    <property type="entry name" value="Peptidase_S1_PA_chymotrypsin"/>
</dbReference>
<dbReference type="GeneID" id="108630044"/>
<dbReference type="CDD" id="cd00190">
    <property type="entry name" value="Tryp_SPc"/>
    <property type="match status" value="1"/>
</dbReference>
<comment type="similarity">
    <text evidence="4">Belongs to the peptidase S1 family. CLIP subfamily.</text>
</comment>
<protein>
    <submittedName>
        <fullName evidence="7">Venom protease-like</fullName>
    </submittedName>
</protein>
<accession>A0AAJ7NCL5</accession>
<keyword evidence="3" id="KW-0325">Glycoprotein</keyword>
<evidence type="ECO:0000256" key="4">
    <source>
        <dbReference type="ARBA" id="ARBA00024195"/>
    </source>
</evidence>
<proteinExistence type="inferred from homology"/>
<dbReference type="Pfam" id="PF00089">
    <property type="entry name" value="Trypsin"/>
    <property type="match status" value="1"/>
</dbReference>
<feature type="domain" description="Peptidase S1" evidence="5">
    <location>
        <begin position="1"/>
        <end position="143"/>
    </location>
</feature>
<evidence type="ECO:0000313" key="6">
    <source>
        <dbReference type="Proteomes" id="UP000694925"/>
    </source>
</evidence>
<dbReference type="Gene3D" id="2.40.10.10">
    <property type="entry name" value="Trypsin-like serine proteases"/>
    <property type="match status" value="1"/>
</dbReference>
<keyword evidence="1" id="KW-0732">Signal</keyword>
<dbReference type="SMART" id="SM00020">
    <property type="entry name" value="Tryp_SPc"/>
    <property type="match status" value="1"/>
</dbReference>
<dbReference type="AlphaFoldDB" id="A0AAJ7NCL5"/>
<dbReference type="FunFam" id="2.40.10.10:FF:000028">
    <property type="entry name" value="Serine protease easter"/>
    <property type="match status" value="1"/>
</dbReference>
<dbReference type="InterPro" id="IPR001254">
    <property type="entry name" value="Trypsin_dom"/>
</dbReference>
<reference evidence="7" key="1">
    <citation type="submission" date="2025-08" db="UniProtKB">
        <authorList>
            <consortium name="RefSeq"/>
        </authorList>
    </citation>
    <scope>IDENTIFICATION</scope>
    <source>
        <tissue evidence="7">Whole body</tissue>
    </source>
</reference>
<dbReference type="PROSITE" id="PS00134">
    <property type="entry name" value="TRYPSIN_HIS"/>
    <property type="match status" value="1"/>
</dbReference>
<organism evidence="6 7">
    <name type="scientific">Ceratina calcarata</name>
    <dbReference type="NCBI Taxonomy" id="156304"/>
    <lineage>
        <taxon>Eukaryota</taxon>
        <taxon>Metazoa</taxon>
        <taxon>Ecdysozoa</taxon>
        <taxon>Arthropoda</taxon>
        <taxon>Hexapoda</taxon>
        <taxon>Insecta</taxon>
        <taxon>Pterygota</taxon>
        <taxon>Neoptera</taxon>
        <taxon>Endopterygota</taxon>
        <taxon>Hymenoptera</taxon>
        <taxon>Apocrita</taxon>
        <taxon>Aculeata</taxon>
        <taxon>Apoidea</taxon>
        <taxon>Anthophila</taxon>
        <taxon>Apidae</taxon>
        <taxon>Ceratina</taxon>
        <taxon>Zadontomerus</taxon>
    </lineage>
</organism>